<dbReference type="Gene3D" id="3.30.70.270">
    <property type="match status" value="1"/>
</dbReference>
<dbReference type="CDD" id="cd01949">
    <property type="entry name" value="GGDEF"/>
    <property type="match status" value="1"/>
</dbReference>
<comment type="caution">
    <text evidence="5">The sequence shown here is derived from an EMBL/GenBank/DDBJ whole genome shotgun (WGS) entry which is preliminary data.</text>
</comment>
<dbReference type="EC" id="2.7.7.65" evidence="1"/>
<feature type="transmembrane region" description="Helical" evidence="3">
    <location>
        <begin position="48"/>
        <end position="68"/>
    </location>
</feature>
<keyword evidence="6" id="KW-1185">Reference proteome</keyword>
<reference evidence="5 6" key="1">
    <citation type="submission" date="2020-08" db="EMBL/GenBank/DDBJ databases">
        <title>Genomic Encyclopedia of Type Strains, Phase IV (KMG-IV): sequencing the most valuable type-strain genomes for metagenomic binning, comparative biology and taxonomic classification.</title>
        <authorList>
            <person name="Goeker M."/>
        </authorList>
    </citation>
    <scope>NUCLEOTIDE SEQUENCE [LARGE SCALE GENOMIC DNA]</scope>
    <source>
        <strain evidence="5 6">DSM 21319</strain>
    </source>
</reference>
<sequence>MRDLQETFSPRGTTATWLAGGGAAALGLGLAVSAIANAVSPTASVTGSTILAGVAALVVALPLLYVCSRMANRVELLRREVQRLGQRDGLTACLNEPTFSALVETYAGRRTVEDGATRGTILLIHLDDIPVVNDRFGYSWGNEALARVAGAIRGTVRQGDIVGRISGNQFGVFLPGAGEADARGVANRIHDNVTGLDFFPAGVRYPLSIRAGAVILADQAKFDDLLKTAADTLETTRGEDWIRYASMGGWPQEGAAKLQ</sequence>
<evidence type="ECO:0000259" key="4">
    <source>
        <dbReference type="PROSITE" id="PS50887"/>
    </source>
</evidence>
<evidence type="ECO:0000256" key="1">
    <source>
        <dbReference type="ARBA" id="ARBA00012528"/>
    </source>
</evidence>
<evidence type="ECO:0000256" key="2">
    <source>
        <dbReference type="ARBA" id="ARBA00034247"/>
    </source>
</evidence>
<evidence type="ECO:0000313" key="5">
    <source>
        <dbReference type="EMBL" id="MBB5043675.1"/>
    </source>
</evidence>
<dbReference type="InterPro" id="IPR000160">
    <property type="entry name" value="GGDEF_dom"/>
</dbReference>
<protein>
    <recommendedName>
        <fullName evidence="1">diguanylate cyclase</fullName>
        <ecNumber evidence="1">2.7.7.65</ecNumber>
    </recommendedName>
</protein>
<dbReference type="GO" id="GO:0052621">
    <property type="term" value="F:diguanylate cyclase activity"/>
    <property type="evidence" value="ECO:0007669"/>
    <property type="project" value="UniProtKB-EC"/>
</dbReference>
<dbReference type="PROSITE" id="PS50887">
    <property type="entry name" value="GGDEF"/>
    <property type="match status" value="1"/>
</dbReference>
<dbReference type="InterPro" id="IPR043128">
    <property type="entry name" value="Rev_trsase/Diguanyl_cyclase"/>
</dbReference>
<evidence type="ECO:0000256" key="3">
    <source>
        <dbReference type="SAM" id="Phobius"/>
    </source>
</evidence>
<dbReference type="NCBIfam" id="TIGR00254">
    <property type="entry name" value="GGDEF"/>
    <property type="match status" value="1"/>
</dbReference>
<dbReference type="PANTHER" id="PTHR45138">
    <property type="entry name" value="REGULATORY COMPONENTS OF SENSORY TRANSDUCTION SYSTEM"/>
    <property type="match status" value="1"/>
</dbReference>
<keyword evidence="3" id="KW-1133">Transmembrane helix</keyword>
<comment type="catalytic activity">
    <reaction evidence="2">
        <text>2 GTP = 3',3'-c-di-GMP + 2 diphosphate</text>
        <dbReference type="Rhea" id="RHEA:24898"/>
        <dbReference type="ChEBI" id="CHEBI:33019"/>
        <dbReference type="ChEBI" id="CHEBI:37565"/>
        <dbReference type="ChEBI" id="CHEBI:58805"/>
        <dbReference type="EC" id="2.7.7.65"/>
    </reaction>
</comment>
<feature type="transmembrane region" description="Helical" evidence="3">
    <location>
        <begin position="12"/>
        <end position="36"/>
    </location>
</feature>
<dbReference type="SMART" id="SM00267">
    <property type="entry name" value="GGDEF"/>
    <property type="match status" value="1"/>
</dbReference>
<proteinExistence type="predicted"/>
<accession>A0A7W7YWI6</accession>
<keyword evidence="3" id="KW-0812">Transmembrane</keyword>
<dbReference type="RefSeq" id="WP_184145038.1">
    <property type="nucleotide sequence ID" value="NZ_JACHIK010000010.1"/>
</dbReference>
<dbReference type="PANTHER" id="PTHR45138:SF9">
    <property type="entry name" value="DIGUANYLATE CYCLASE DGCM-RELATED"/>
    <property type="match status" value="1"/>
</dbReference>
<dbReference type="SUPFAM" id="SSF55073">
    <property type="entry name" value="Nucleotide cyclase"/>
    <property type="match status" value="1"/>
</dbReference>
<dbReference type="InterPro" id="IPR050469">
    <property type="entry name" value="Diguanylate_Cyclase"/>
</dbReference>
<dbReference type="GO" id="GO:0005886">
    <property type="term" value="C:plasma membrane"/>
    <property type="evidence" value="ECO:0007669"/>
    <property type="project" value="TreeGrafter"/>
</dbReference>
<dbReference type="Proteomes" id="UP000535406">
    <property type="component" value="Unassembled WGS sequence"/>
</dbReference>
<keyword evidence="3" id="KW-0472">Membrane</keyword>
<dbReference type="Pfam" id="PF00990">
    <property type="entry name" value="GGDEF"/>
    <property type="match status" value="1"/>
</dbReference>
<dbReference type="GO" id="GO:1902201">
    <property type="term" value="P:negative regulation of bacterial-type flagellum-dependent cell motility"/>
    <property type="evidence" value="ECO:0007669"/>
    <property type="project" value="TreeGrafter"/>
</dbReference>
<feature type="domain" description="GGDEF" evidence="4">
    <location>
        <begin position="117"/>
        <end position="247"/>
    </location>
</feature>
<evidence type="ECO:0000313" key="6">
    <source>
        <dbReference type="Proteomes" id="UP000535406"/>
    </source>
</evidence>
<organism evidence="5 6">
    <name type="scientific">Shinella fusca</name>
    <dbReference type="NCBI Taxonomy" id="544480"/>
    <lineage>
        <taxon>Bacteria</taxon>
        <taxon>Pseudomonadati</taxon>
        <taxon>Pseudomonadota</taxon>
        <taxon>Alphaproteobacteria</taxon>
        <taxon>Hyphomicrobiales</taxon>
        <taxon>Rhizobiaceae</taxon>
        <taxon>Shinella</taxon>
    </lineage>
</organism>
<dbReference type="EMBL" id="JACHIK010000010">
    <property type="protein sequence ID" value="MBB5043675.1"/>
    <property type="molecule type" value="Genomic_DNA"/>
</dbReference>
<dbReference type="AlphaFoldDB" id="A0A7W7YWI6"/>
<dbReference type="GO" id="GO:0043709">
    <property type="term" value="P:cell adhesion involved in single-species biofilm formation"/>
    <property type="evidence" value="ECO:0007669"/>
    <property type="project" value="TreeGrafter"/>
</dbReference>
<dbReference type="InterPro" id="IPR029787">
    <property type="entry name" value="Nucleotide_cyclase"/>
</dbReference>
<name>A0A7W7YWI6_9HYPH</name>
<gene>
    <name evidence="5" type="ORF">HNQ66_003085</name>
</gene>